<protein>
    <submittedName>
        <fullName evidence="1">Uncharacterized protein</fullName>
    </submittedName>
</protein>
<gene>
    <name evidence="1" type="ORF">HY912_00575</name>
</gene>
<dbReference type="Proteomes" id="UP000807825">
    <property type="component" value="Unassembled WGS sequence"/>
</dbReference>
<name>A0A9D6Z1U1_9BACT</name>
<evidence type="ECO:0000313" key="2">
    <source>
        <dbReference type="Proteomes" id="UP000807825"/>
    </source>
</evidence>
<proteinExistence type="predicted"/>
<reference evidence="1" key="1">
    <citation type="submission" date="2020-07" db="EMBL/GenBank/DDBJ databases">
        <title>Huge and variable diversity of episymbiotic CPR bacteria and DPANN archaea in groundwater ecosystems.</title>
        <authorList>
            <person name="He C.Y."/>
            <person name="Keren R."/>
            <person name="Whittaker M."/>
            <person name="Farag I.F."/>
            <person name="Doudna J."/>
            <person name="Cate J.H.D."/>
            <person name="Banfield J.F."/>
        </authorList>
    </citation>
    <scope>NUCLEOTIDE SEQUENCE</scope>
    <source>
        <strain evidence="1">NC_groundwater_1664_Pr3_B-0.1um_52_9</strain>
    </source>
</reference>
<sequence length="187" mass="21592">MYTYFRDAFFVLDIFHVLEHLEKAAPFFHDEDSKQAREFVTQRLGMLLNGRAGRLIGGLKQMRTKEEIPGTKRHFLEQVIGYLERNRKHMRYEICLASGYPISSGTIEGACRNLINDKLELTGTSWTLPGSRKCDAAWGRTYQQRLGRFLDSQTCVGKAPSLWYQGYELPGDPEQKTPTCRITHDRK</sequence>
<evidence type="ECO:0000313" key="1">
    <source>
        <dbReference type="EMBL" id="MBI5247962.1"/>
    </source>
</evidence>
<accession>A0A9D6Z1U1</accession>
<comment type="caution">
    <text evidence="1">The sequence shown here is derived from an EMBL/GenBank/DDBJ whole genome shotgun (WGS) entry which is preliminary data.</text>
</comment>
<dbReference type="EMBL" id="JACRDE010000019">
    <property type="protein sequence ID" value="MBI5247962.1"/>
    <property type="molecule type" value="Genomic_DNA"/>
</dbReference>
<dbReference type="AlphaFoldDB" id="A0A9D6Z1U1"/>
<organism evidence="1 2">
    <name type="scientific">Desulfomonile tiedjei</name>
    <dbReference type="NCBI Taxonomy" id="2358"/>
    <lineage>
        <taxon>Bacteria</taxon>
        <taxon>Pseudomonadati</taxon>
        <taxon>Thermodesulfobacteriota</taxon>
        <taxon>Desulfomonilia</taxon>
        <taxon>Desulfomonilales</taxon>
        <taxon>Desulfomonilaceae</taxon>
        <taxon>Desulfomonile</taxon>
    </lineage>
</organism>